<proteinExistence type="predicted"/>
<evidence type="ECO:0000313" key="2">
    <source>
        <dbReference type="Proteomes" id="UP000042997"/>
    </source>
</evidence>
<protein>
    <submittedName>
        <fullName evidence="1">Uncharacterized protein</fullName>
    </submittedName>
</protein>
<name>A0A098BJV6_9NOCA</name>
<organism evidence="1 2">
    <name type="scientific">Rhodococcus ruber</name>
    <dbReference type="NCBI Taxonomy" id="1830"/>
    <lineage>
        <taxon>Bacteria</taxon>
        <taxon>Bacillati</taxon>
        <taxon>Actinomycetota</taxon>
        <taxon>Actinomycetes</taxon>
        <taxon>Mycobacteriales</taxon>
        <taxon>Nocardiaceae</taxon>
        <taxon>Rhodococcus</taxon>
    </lineage>
</organism>
<evidence type="ECO:0000313" key="1">
    <source>
        <dbReference type="EMBL" id="CDZ89039.1"/>
    </source>
</evidence>
<sequence length="76" mass="8251">MVRDRRLASADPATTTVISPPCIQLIRRHESRRVLLASAPVALSRSRDLAVLFGVICDESALLLAYLLRVSPGVVP</sequence>
<dbReference type="AlphaFoldDB" id="A0A098BJV6"/>
<gene>
    <name evidence="1" type="ORF">RHRU231_450206</name>
</gene>
<accession>A0A098BJV6</accession>
<dbReference type="EMBL" id="CCSD01000056">
    <property type="protein sequence ID" value="CDZ89039.1"/>
    <property type="molecule type" value="Genomic_DNA"/>
</dbReference>
<dbReference type="Proteomes" id="UP000042997">
    <property type="component" value="Unassembled WGS sequence"/>
</dbReference>
<reference evidence="1 2" key="1">
    <citation type="journal article" date="2014" name="Genome Announc.">
        <title>Draft Genome Sequence of Propane- and Butane-Oxidizing Actinobacterium Rhodococcus ruber IEGM 231.</title>
        <authorList>
            <person name="Ivshina I.B."/>
            <person name="Kuyukina M.S."/>
            <person name="Krivoruchko A.V."/>
            <person name="Barbe V."/>
            <person name="Fischer C."/>
        </authorList>
    </citation>
    <scope>NUCLEOTIDE SEQUENCE [LARGE SCALE GENOMIC DNA]</scope>
</reference>